<dbReference type="AlphaFoldDB" id="A0A4D6MX32"/>
<feature type="compositionally biased region" description="Acidic residues" evidence="1">
    <location>
        <begin position="71"/>
        <end position="117"/>
    </location>
</feature>
<dbReference type="Proteomes" id="UP000501690">
    <property type="component" value="Linkage Group LG9"/>
</dbReference>
<sequence>MVNHRQATHPISMQFWVPVEEPLGGISLAARRHKPRHSVFGFSMNNLAVVDLVRHRARAGLVWVKDFTEGEGENEADLGGGGEDEADLGGGGEDEVDLGDGGEEEADLGGGGEDEADLGGGCQIDGEFGDGGEPDLGRGGEDEFGGGGEPDLGGGGAKEGVFETEVDIEAEVHNWVDSKTKGEDLFDIPVSIRRPT</sequence>
<accession>A0A4D6MX32</accession>
<dbReference type="EMBL" id="CP039353">
    <property type="protein sequence ID" value="QCE06080.1"/>
    <property type="molecule type" value="Genomic_DNA"/>
</dbReference>
<evidence type="ECO:0000313" key="2">
    <source>
        <dbReference type="EMBL" id="QCE06080.1"/>
    </source>
</evidence>
<feature type="region of interest" description="Disordered" evidence="1">
    <location>
        <begin position="71"/>
        <end position="162"/>
    </location>
</feature>
<organism evidence="2 3">
    <name type="scientific">Vigna unguiculata</name>
    <name type="common">Cowpea</name>
    <dbReference type="NCBI Taxonomy" id="3917"/>
    <lineage>
        <taxon>Eukaryota</taxon>
        <taxon>Viridiplantae</taxon>
        <taxon>Streptophyta</taxon>
        <taxon>Embryophyta</taxon>
        <taxon>Tracheophyta</taxon>
        <taxon>Spermatophyta</taxon>
        <taxon>Magnoliopsida</taxon>
        <taxon>eudicotyledons</taxon>
        <taxon>Gunneridae</taxon>
        <taxon>Pentapetalae</taxon>
        <taxon>rosids</taxon>
        <taxon>fabids</taxon>
        <taxon>Fabales</taxon>
        <taxon>Fabaceae</taxon>
        <taxon>Papilionoideae</taxon>
        <taxon>50 kb inversion clade</taxon>
        <taxon>NPAAA clade</taxon>
        <taxon>indigoferoid/millettioid clade</taxon>
        <taxon>Phaseoleae</taxon>
        <taxon>Vigna</taxon>
    </lineage>
</organism>
<evidence type="ECO:0000256" key="1">
    <source>
        <dbReference type="SAM" id="MobiDB-lite"/>
    </source>
</evidence>
<feature type="compositionally biased region" description="Gly residues" evidence="1">
    <location>
        <begin position="145"/>
        <end position="158"/>
    </location>
</feature>
<keyword evidence="3" id="KW-1185">Reference proteome</keyword>
<protein>
    <submittedName>
        <fullName evidence="2">Uncharacterized protein</fullName>
    </submittedName>
</protein>
<name>A0A4D6MX32_VIGUN</name>
<reference evidence="2 3" key="1">
    <citation type="submission" date="2019-04" db="EMBL/GenBank/DDBJ databases">
        <title>An improved genome assembly and genetic linkage map for asparagus bean, Vigna unguiculata ssp. sesquipedialis.</title>
        <authorList>
            <person name="Xia Q."/>
            <person name="Zhang R."/>
            <person name="Dong Y."/>
        </authorList>
    </citation>
    <scope>NUCLEOTIDE SEQUENCE [LARGE SCALE GENOMIC DNA]</scope>
    <source>
        <tissue evidence="2">Leaf</tissue>
    </source>
</reference>
<proteinExistence type="predicted"/>
<gene>
    <name evidence="2" type="ORF">DEO72_LG9g1090</name>
</gene>
<evidence type="ECO:0000313" key="3">
    <source>
        <dbReference type="Proteomes" id="UP000501690"/>
    </source>
</evidence>